<dbReference type="Proteomes" id="UP000809349">
    <property type="component" value="Unassembled WGS sequence"/>
</dbReference>
<sequence length="235" mass="24485">MLQTRPLATPLQYVIAVSPKVTDDVGDTAADAAPATVGINMAGQLQAASDIDVFKYSLIGGVKYAFAVHAGKGTEDGLTLRFEDVKGIQYLRDNANTPGLVTLAAGPQPWLGFTPPTSGDYFVSVATGAYSAHDYLIKSLSLNGDSVGPVLVASSHPAGASGVPLAARQLTLTFGEPIKIVDRSAIKLTNSKGEAMSVDNVPFTSRCRSTTNCSTISTTCSCSLIPTRCRCRASP</sequence>
<evidence type="ECO:0000313" key="2">
    <source>
        <dbReference type="Proteomes" id="UP000809349"/>
    </source>
</evidence>
<accession>A0ABS7SQD6</accession>
<reference evidence="1 2" key="1">
    <citation type="submission" date="2021-01" db="EMBL/GenBank/DDBJ databases">
        <authorList>
            <person name="Ruan W."/>
            <person name="Khan S.A."/>
            <person name="Jeon C.O."/>
        </authorList>
    </citation>
    <scope>NUCLEOTIDE SEQUENCE [LARGE SCALE GENOMIC DNA]</scope>
    <source>
        <strain evidence="1 2">R798</strain>
    </source>
</reference>
<comment type="caution">
    <text evidence="1">The sequence shown here is derived from an EMBL/GenBank/DDBJ whole genome shotgun (WGS) entry which is preliminary data.</text>
</comment>
<keyword evidence="2" id="KW-1185">Reference proteome</keyword>
<dbReference type="Gene3D" id="2.60.120.380">
    <property type="match status" value="1"/>
</dbReference>
<organism evidence="1 2">
    <name type="scientific">Massilia soli</name>
    <dbReference type="NCBI Taxonomy" id="2792854"/>
    <lineage>
        <taxon>Bacteria</taxon>
        <taxon>Pseudomonadati</taxon>
        <taxon>Pseudomonadota</taxon>
        <taxon>Betaproteobacteria</taxon>
        <taxon>Burkholderiales</taxon>
        <taxon>Oxalobacteraceae</taxon>
        <taxon>Telluria group</taxon>
        <taxon>Massilia</taxon>
    </lineage>
</organism>
<name>A0ABS7SQD6_9BURK</name>
<evidence type="ECO:0008006" key="3">
    <source>
        <dbReference type="Google" id="ProtNLM"/>
    </source>
</evidence>
<gene>
    <name evidence="1" type="ORF">I4X03_013290</name>
</gene>
<proteinExistence type="predicted"/>
<reference evidence="1 2" key="2">
    <citation type="submission" date="2021-08" db="EMBL/GenBank/DDBJ databases">
        <title>Massilia sp. R798.</title>
        <authorList>
            <person name="Baek J.H."/>
            <person name="Jung H.S."/>
            <person name="Kim K.R."/>
            <person name="Jeon C.O."/>
        </authorList>
    </citation>
    <scope>NUCLEOTIDE SEQUENCE [LARGE SCALE GENOMIC DNA]</scope>
    <source>
        <strain evidence="1 2">R798</strain>
    </source>
</reference>
<protein>
    <recommendedName>
        <fullName evidence="3">Peptidase C-terminal archaeal/bacterial domain-containing protein</fullName>
    </recommendedName>
</protein>
<evidence type="ECO:0000313" key="1">
    <source>
        <dbReference type="EMBL" id="MBZ2208235.1"/>
    </source>
</evidence>
<dbReference type="EMBL" id="JAFBIL020000005">
    <property type="protein sequence ID" value="MBZ2208235.1"/>
    <property type="molecule type" value="Genomic_DNA"/>
</dbReference>